<evidence type="ECO:0000256" key="5">
    <source>
        <dbReference type="ARBA" id="ARBA00023235"/>
    </source>
</evidence>
<evidence type="ECO:0000256" key="3">
    <source>
        <dbReference type="ARBA" id="ARBA00022723"/>
    </source>
</evidence>
<evidence type="ECO:0000259" key="11">
    <source>
        <dbReference type="Pfam" id="PF02879"/>
    </source>
</evidence>
<dbReference type="InterPro" id="IPR006352">
    <property type="entry name" value="GlmM_bact"/>
</dbReference>
<keyword evidence="3 6" id="KW-0479">Metal-binding</keyword>
<dbReference type="Pfam" id="PF02880">
    <property type="entry name" value="PGM_PMM_III"/>
    <property type="match status" value="1"/>
</dbReference>
<evidence type="ECO:0000256" key="7">
    <source>
        <dbReference type="RuleBase" id="RU004326"/>
    </source>
</evidence>
<feature type="domain" description="Alpha-D-phosphohexomutase alpha/beta/alpha" evidence="11">
    <location>
        <begin position="159"/>
        <end position="254"/>
    </location>
</feature>
<dbReference type="InterPro" id="IPR016055">
    <property type="entry name" value="A-D-PHexomutase_a/b/a-I/II/III"/>
</dbReference>
<dbReference type="Gene3D" id="3.40.120.10">
    <property type="entry name" value="Alpha-D-Glucose-1,6-Bisphosphate, subunit A, domain 3"/>
    <property type="match status" value="3"/>
</dbReference>
<dbReference type="Proteomes" id="UP001597389">
    <property type="component" value="Unassembled WGS sequence"/>
</dbReference>
<dbReference type="InterPro" id="IPR005841">
    <property type="entry name" value="Alpha-D-phosphohexomutase_SF"/>
</dbReference>
<evidence type="ECO:0000313" key="14">
    <source>
        <dbReference type="Proteomes" id="UP001597389"/>
    </source>
</evidence>
<dbReference type="PROSITE" id="PS00710">
    <property type="entry name" value="PGM_PMM"/>
    <property type="match status" value="1"/>
</dbReference>
<name>A0ABW4ZA28_9BACT</name>
<evidence type="ECO:0000313" key="13">
    <source>
        <dbReference type="EMBL" id="MFD2158848.1"/>
    </source>
</evidence>
<feature type="binding site" evidence="6">
    <location>
        <position position="246"/>
    </location>
    <ligand>
        <name>Mg(2+)</name>
        <dbReference type="ChEBI" id="CHEBI:18420"/>
    </ligand>
</feature>
<dbReference type="SUPFAM" id="SSF53738">
    <property type="entry name" value="Phosphoglucomutase, first 3 domains"/>
    <property type="match status" value="3"/>
</dbReference>
<feature type="domain" description="Alpha-D-phosphohexomutase alpha/beta/alpha" evidence="10">
    <location>
        <begin position="4"/>
        <end position="139"/>
    </location>
</feature>
<dbReference type="InterPro" id="IPR005843">
    <property type="entry name" value="A-D-PHexomutase_C"/>
</dbReference>
<dbReference type="HAMAP" id="MF_01554_B">
    <property type="entry name" value="GlmM_B"/>
    <property type="match status" value="1"/>
</dbReference>
<feature type="domain" description="Alpha-D-phosphohexomutase C-terminal" evidence="9">
    <location>
        <begin position="379"/>
        <end position="440"/>
    </location>
</feature>
<dbReference type="PANTHER" id="PTHR42946">
    <property type="entry name" value="PHOSPHOHEXOSE MUTASE"/>
    <property type="match status" value="1"/>
</dbReference>
<proteinExistence type="inferred from homology"/>
<evidence type="ECO:0000256" key="6">
    <source>
        <dbReference type="HAMAP-Rule" id="MF_01554"/>
    </source>
</evidence>
<feature type="binding site" evidence="6">
    <location>
        <position position="244"/>
    </location>
    <ligand>
        <name>Mg(2+)</name>
        <dbReference type="ChEBI" id="CHEBI:18420"/>
    </ligand>
</feature>
<comment type="caution">
    <text evidence="13">The sequence shown here is derived from an EMBL/GenBank/DDBJ whole genome shotgun (WGS) entry which is preliminary data.</text>
</comment>
<feature type="active site" description="Phosphoserine intermediate" evidence="6">
    <location>
        <position position="104"/>
    </location>
</feature>
<comment type="PTM">
    <text evidence="6">Activated by phosphorylation.</text>
</comment>
<feature type="binding site" evidence="6">
    <location>
        <position position="242"/>
    </location>
    <ligand>
        <name>Mg(2+)</name>
        <dbReference type="ChEBI" id="CHEBI:18420"/>
    </ligand>
</feature>
<evidence type="ECO:0000256" key="1">
    <source>
        <dbReference type="ARBA" id="ARBA00010231"/>
    </source>
</evidence>
<keyword evidence="14" id="KW-1185">Reference proteome</keyword>
<comment type="cofactor">
    <cofactor evidence="6">
        <name>Mg(2+)</name>
        <dbReference type="ChEBI" id="CHEBI:18420"/>
    </cofactor>
    <text evidence="6">Binds 1 Mg(2+) ion per subunit.</text>
</comment>
<keyword evidence="4 6" id="KW-0460">Magnesium</keyword>
<sequence length="453" mass="48145">MKKKQLFGTDGIRGRANQWPITPEVGMRIGRAVARVLNAQMPGQHKVVIGKDTRLSGYMLENAITAGLVSEGARVLLTGPVPTPAIAYLTKSMACDAGVMLTASHNPYTDNGIKIFGPDGYKLNDALEEEVEAIILEAELSEPEGELGKAYRIEDATGRYIEFAKASIGARSLKGLKIVIDCAHGAGYFVGPLILEELGAEVITSGVQPDGKNINEGVGALHPDRAAALVKEHGADLGVCLDGDADRVIFIDEFGSEVSGDKILYLCAKALKSQGRLENDTLVATVMSNLGLKTALAREGISVAETGVGDRLVIECMRDHGYSLGGENSGHIIFAESATTGDGLMSALKVLEIMQEAAMPLSRLVDGMDEFPQDLRGLEVREKPEISEVPELVGVIDEVEETLGEDGRVLVRYSGTENKIRVLVEAKDEVMARESADKICAVVESSIGVGAGA</sequence>
<evidence type="ECO:0000256" key="2">
    <source>
        <dbReference type="ARBA" id="ARBA00022553"/>
    </source>
</evidence>
<dbReference type="Pfam" id="PF02878">
    <property type="entry name" value="PGM_PMM_I"/>
    <property type="match status" value="1"/>
</dbReference>
<dbReference type="InterPro" id="IPR050060">
    <property type="entry name" value="Phosphoglucosamine_mutase"/>
</dbReference>
<comment type="similarity">
    <text evidence="1 6 7">Belongs to the phosphohexose mutase family.</text>
</comment>
<gene>
    <name evidence="6 13" type="primary">glmM</name>
    <name evidence="13" type="ORF">ACFSW8_08070</name>
</gene>
<dbReference type="InterPro" id="IPR005844">
    <property type="entry name" value="A-D-PHexomutase_a/b/a-I"/>
</dbReference>
<comment type="function">
    <text evidence="6 8">Catalyzes the conversion of glucosamine-6-phosphate to glucosamine-1-phosphate.</text>
</comment>
<dbReference type="RefSeq" id="WP_377091475.1">
    <property type="nucleotide sequence ID" value="NZ_JBHSJL010000014.1"/>
</dbReference>
<feature type="modified residue" description="Phosphoserine" evidence="6">
    <location>
        <position position="104"/>
    </location>
</feature>
<feature type="domain" description="Alpha-D-phosphohexomutase alpha/beta/alpha" evidence="12">
    <location>
        <begin position="260"/>
        <end position="369"/>
    </location>
</feature>
<dbReference type="EC" id="5.4.2.10" evidence="6 8"/>
<keyword evidence="5 6" id="KW-0413">Isomerase</keyword>
<dbReference type="SUPFAM" id="SSF55957">
    <property type="entry name" value="Phosphoglucomutase, C-terminal domain"/>
    <property type="match status" value="1"/>
</dbReference>
<evidence type="ECO:0000256" key="8">
    <source>
        <dbReference type="RuleBase" id="RU004327"/>
    </source>
</evidence>
<dbReference type="InterPro" id="IPR005845">
    <property type="entry name" value="A-D-PHexomutase_a/b/a-II"/>
</dbReference>
<feature type="binding site" description="via phosphate group" evidence="6">
    <location>
        <position position="104"/>
    </location>
    <ligand>
        <name>Mg(2+)</name>
        <dbReference type="ChEBI" id="CHEBI:18420"/>
    </ligand>
</feature>
<dbReference type="InterPro" id="IPR005846">
    <property type="entry name" value="A-D-PHexomutase_a/b/a-III"/>
</dbReference>
<protein>
    <recommendedName>
        <fullName evidence="6 8">Phosphoglucosamine mutase</fullName>
        <ecNumber evidence="6 8">5.4.2.10</ecNumber>
    </recommendedName>
</protein>
<evidence type="ECO:0000259" key="12">
    <source>
        <dbReference type="Pfam" id="PF02880"/>
    </source>
</evidence>
<reference evidence="14" key="1">
    <citation type="journal article" date="2019" name="Int. J. Syst. Evol. Microbiol.">
        <title>The Global Catalogue of Microorganisms (GCM) 10K type strain sequencing project: providing services to taxonomists for standard genome sequencing and annotation.</title>
        <authorList>
            <consortium name="The Broad Institute Genomics Platform"/>
            <consortium name="The Broad Institute Genome Sequencing Center for Infectious Disease"/>
            <person name="Wu L."/>
            <person name="Ma J."/>
        </authorList>
    </citation>
    <scope>NUCLEOTIDE SEQUENCE [LARGE SCALE GENOMIC DNA]</scope>
    <source>
        <strain evidence="14">CCUG 57942</strain>
    </source>
</reference>
<evidence type="ECO:0000256" key="4">
    <source>
        <dbReference type="ARBA" id="ARBA00022842"/>
    </source>
</evidence>
<dbReference type="PANTHER" id="PTHR42946:SF1">
    <property type="entry name" value="PHOSPHOGLUCOMUTASE (ALPHA-D-GLUCOSE-1,6-BISPHOSPHATE-DEPENDENT)"/>
    <property type="match status" value="1"/>
</dbReference>
<accession>A0ABW4ZA28</accession>
<dbReference type="NCBIfam" id="NF008139">
    <property type="entry name" value="PRK10887.1"/>
    <property type="match status" value="1"/>
</dbReference>
<dbReference type="Pfam" id="PF00408">
    <property type="entry name" value="PGM_PMM_IV"/>
    <property type="match status" value="1"/>
</dbReference>
<evidence type="ECO:0000259" key="10">
    <source>
        <dbReference type="Pfam" id="PF02878"/>
    </source>
</evidence>
<dbReference type="Pfam" id="PF02879">
    <property type="entry name" value="PGM_PMM_II"/>
    <property type="match status" value="1"/>
</dbReference>
<dbReference type="InterPro" id="IPR016066">
    <property type="entry name" value="A-D-PHexomutase_CS"/>
</dbReference>
<dbReference type="InterPro" id="IPR036900">
    <property type="entry name" value="A-D-PHexomutase_C_sf"/>
</dbReference>
<evidence type="ECO:0000259" key="9">
    <source>
        <dbReference type="Pfam" id="PF00408"/>
    </source>
</evidence>
<dbReference type="EMBL" id="JBHUJB010000034">
    <property type="protein sequence ID" value="MFD2158848.1"/>
    <property type="molecule type" value="Genomic_DNA"/>
</dbReference>
<comment type="catalytic activity">
    <reaction evidence="6 8">
        <text>alpha-D-glucosamine 1-phosphate = D-glucosamine 6-phosphate</text>
        <dbReference type="Rhea" id="RHEA:23424"/>
        <dbReference type="ChEBI" id="CHEBI:58516"/>
        <dbReference type="ChEBI" id="CHEBI:58725"/>
        <dbReference type="EC" id="5.4.2.10"/>
    </reaction>
</comment>
<organism evidence="13 14">
    <name type="scientific">Rubritalea tangerina</name>
    <dbReference type="NCBI Taxonomy" id="430798"/>
    <lineage>
        <taxon>Bacteria</taxon>
        <taxon>Pseudomonadati</taxon>
        <taxon>Verrucomicrobiota</taxon>
        <taxon>Verrucomicrobiia</taxon>
        <taxon>Verrucomicrobiales</taxon>
        <taxon>Rubritaleaceae</taxon>
        <taxon>Rubritalea</taxon>
    </lineage>
</organism>
<dbReference type="CDD" id="cd05802">
    <property type="entry name" value="GlmM"/>
    <property type="match status" value="1"/>
</dbReference>
<dbReference type="GO" id="GO:0008966">
    <property type="term" value="F:phosphoglucosamine mutase activity"/>
    <property type="evidence" value="ECO:0007669"/>
    <property type="project" value="UniProtKB-EC"/>
</dbReference>
<keyword evidence="2 6" id="KW-0597">Phosphoprotein</keyword>
<dbReference type="PRINTS" id="PR00509">
    <property type="entry name" value="PGMPMM"/>
</dbReference>
<dbReference type="NCBIfam" id="TIGR01455">
    <property type="entry name" value="glmM"/>
    <property type="match status" value="1"/>
</dbReference>
<dbReference type="Gene3D" id="3.30.310.50">
    <property type="entry name" value="Alpha-D-phosphohexomutase, C-terminal domain"/>
    <property type="match status" value="1"/>
</dbReference>